<feature type="transmembrane region" description="Helical" evidence="6">
    <location>
        <begin position="153"/>
        <end position="171"/>
    </location>
</feature>
<dbReference type="PANTHER" id="PTHR10556:SF43">
    <property type="entry name" value="STEROID 5-ALPHA-REDUCTASE DET2"/>
    <property type="match status" value="1"/>
</dbReference>
<dbReference type="GO" id="GO:0006629">
    <property type="term" value="P:lipid metabolic process"/>
    <property type="evidence" value="ECO:0007669"/>
    <property type="project" value="InterPro"/>
</dbReference>
<dbReference type="STRING" id="50990.A0A4Y7Q849"/>
<keyword evidence="9" id="KW-1185">Reference proteome</keyword>
<protein>
    <recommendedName>
        <fullName evidence="7">3-oxo-5-alpha-steroid 4-dehydrogenase C-terminal domain-containing protein</fullName>
    </recommendedName>
</protein>
<proteinExistence type="inferred from homology"/>
<name>A0A4Y7Q849_9AGAM</name>
<dbReference type="Gene3D" id="1.20.120.1630">
    <property type="match status" value="1"/>
</dbReference>
<dbReference type="InterPro" id="IPR001104">
    <property type="entry name" value="3-oxo-5_a-steroid_4-DH_C"/>
</dbReference>
<evidence type="ECO:0000256" key="1">
    <source>
        <dbReference type="ARBA" id="ARBA00004141"/>
    </source>
</evidence>
<keyword evidence="5 6" id="KW-0472">Membrane</keyword>
<reference evidence="8 9" key="1">
    <citation type="submission" date="2018-06" db="EMBL/GenBank/DDBJ databases">
        <title>A transcriptomic atlas of mushroom development highlights an independent origin of complex multicellularity.</title>
        <authorList>
            <consortium name="DOE Joint Genome Institute"/>
            <person name="Krizsan K."/>
            <person name="Almasi E."/>
            <person name="Merenyi Z."/>
            <person name="Sahu N."/>
            <person name="Viragh M."/>
            <person name="Koszo T."/>
            <person name="Mondo S."/>
            <person name="Kiss B."/>
            <person name="Balint B."/>
            <person name="Kues U."/>
            <person name="Barry K."/>
            <person name="Hegedus J.C."/>
            <person name="Henrissat B."/>
            <person name="Johnson J."/>
            <person name="Lipzen A."/>
            <person name="Ohm R."/>
            <person name="Nagy I."/>
            <person name="Pangilinan J."/>
            <person name="Yan J."/>
            <person name="Xiong Y."/>
            <person name="Grigoriev I.V."/>
            <person name="Hibbett D.S."/>
            <person name="Nagy L.G."/>
        </authorList>
    </citation>
    <scope>NUCLEOTIDE SEQUENCE [LARGE SCALE GENOMIC DNA]</scope>
    <source>
        <strain evidence="8 9">SZMC22713</strain>
    </source>
</reference>
<feature type="transmembrane region" description="Helical" evidence="6">
    <location>
        <begin position="12"/>
        <end position="30"/>
    </location>
</feature>
<evidence type="ECO:0000313" key="8">
    <source>
        <dbReference type="EMBL" id="TDL23010.1"/>
    </source>
</evidence>
<comment type="subcellular location">
    <subcellularLocation>
        <location evidence="1">Membrane</location>
        <topology evidence="1">Multi-pass membrane protein</topology>
    </subcellularLocation>
</comment>
<feature type="transmembrane region" description="Helical" evidence="6">
    <location>
        <begin position="116"/>
        <end position="138"/>
    </location>
</feature>
<keyword evidence="4 6" id="KW-1133">Transmembrane helix</keyword>
<dbReference type="OrthoDB" id="5788137at2759"/>
<evidence type="ECO:0000256" key="6">
    <source>
        <dbReference type="SAM" id="Phobius"/>
    </source>
</evidence>
<gene>
    <name evidence="8" type="ORF">BD410DRAFT_814692</name>
</gene>
<dbReference type="PROSITE" id="PS50244">
    <property type="entry name" value="S5A_REDUCTASE"/>
    <property type="match status" value="1"/>
</dbReference>
<evidence type="ECO:0000259" key="7">
    <source>
        <dbReference type="Pfam" id="PF02544"/>
    </source>
</evidence>
<comment type="similarity">
    <text evidence="2">Belongs to the steroid 5-alpha reductase family.</text>
</comment>
<organism evidence="8 9">
    <name type="scientific">Rickenella mellea</name>
    <dbReference type="NCBI Taxonomy" id="50990"/>
    <lineage>
        <taxon>Eukaryota</taxon>
        <taxon>Fungi</taxon>
        <taxon>Dikarya</taxon>
        <taxon>Basidiomycota</taxon>
        <taxon>Agaricomycotina</taxon>
        <taxon>Agaricomycetes</taxon>
        <taxon>Hymenochaetales</taxon>
        <taxon>Rickenellaceae</taxon>
        <taxon>Rickenella</taxon>
    </lineage>
</organism>
<dbReference type="Pfam" id="PF02544">
    <property type="entry name" value="Steroid_dh"/>
    <property type="match status" value="1"/>
</dbReference>
<evidence type="ECO:0000256" key="4">
    <source>
        <dbReference type="ARBA" id="ARBA00022989"/>
    </source>
</evidence>
<dbReference type="GO" id="GO:0016020">
    <property type="term" value="C:membrane"/>
    <property type="evidence" value="ECO:0007669"/>
    <property type="project" value="UniProtKB-SubCell"/>
</dbReference>
<evidence type="ECO:0000256" key="2">
    <source>
        <dbReference type="ARBA" id="ARBA00007742"/>
    </source>
</evidence>
<evidence type="ECO:0000256" key="5">
    <source>
        <dbReference type="ARBA" id="ARBA00023136"/>
    </source>
</evidence>
<accession>A0A4Y7Q849</accession>
<dbReference type="GO" id="GO:0016627">
    <property type="term" value="F:oxidoreductase activity, acting on the CH-CH group of donors"/>
    <property type="evidence" value="ECO:0007669"/>
    <property type="project" value="InterPro"/>
</dbReference>
<dbReference type="EMBL" id="ML170172">
    <property type="protein sequence ID" value="TDL23010.1"/>
    <property type="molecule type" value="Genomic_DNA"/>
</dbReference>
<dbReference type="Proteomes" id="UP000294933">
    <property type="component" value="Unassembled WGS sequence"/>
</dbReference>
<dbReference type="AlphaFoldDB" id="A0A4Y7Q849"/>
<dbReference type="VEuPathDB" id="FungiDB:BD410DRAFT_814692"/>
<dbReference type="InterPro" id="IPR039357">
    <property type="entry name" value="SRD5A/TECR"/>
</dbReference>
<sequence length="284" mass="31903">MSITVEKFYQVACTWYAIIPSIVAPVLLVIDAPFGRFAPSTSGWLTADGIKSWIVMELVSPITFLYTFFQHPLAHDHTASSPVPQAKFLAVLFLTHYANRALISPLRTPSRSRTHLIVPLCGAIFNIVNGPLMAAYLSSPVAAEFLGDSQTPIKFWFGVGLWAAGFVGNIVHDEILLDIRRAKLREAKSGGSQQQEHYAIPQGYLYKFISYPNYFCEWVEWLGFAIAAAPIPTSFSAYAILPPWIFVVAEISLMIPRAYKGHKWYHSKFPDYPKERKAVLPFIF</sequence>
<evidence type="ECO:0000313" key="9">
    <source>
        <dbReference type="Proteomes" id="UP000294933"/>
    </source>
</evidence>
<evidence type="ECO:0000256" key="3">
    <source>
        <dbReference type="ARBA" id="ARBA00022692"/>
    </source>
</evidence>
<feature type="transmembrane region" description="Helical" evidence="6">
    <location>
        <begin position="50"/>
        <end position="69"/>
    </location>
</feature>
<keyword evidence="3 6" id="KW-0812">Transmembrane</keyword>
<dbReference type="PANTHER" id="PTHR10556">
    <property type="entry name" value="3-OXO-5-ALPHA-STEROID 4-DEHYDROGENASE"/>
    <property type="match status" value="1"/>
</dbReference>
<feature type="domain" description="3-oxo-5-alpha-steroid 4-dehydrogenase C-terminal" evidence="7">
    <location>
        <begin position="121"/>
        <end position="284"/>
    </location>
</feature>